<dbReference type="EMBL" id="JAOQIO010000124">
    <property type="protein sequence ID" value="MCU6798003.1"/>
    <property type="molecule type" value="Genomic_DNA"/>
</dbReference>
<evidence type="ECO:0000313" key="2">
    <source>
        <dbReference type="EMBL" id="MCU6798003.1"/>
    </source>
</evidence>
<proteinExistence type="predicted"/>
<reference evidence="2 3" key="1">
    <citation type="submission" date="2022-09" db="EMBL/GenBank/DDBJ databases">
        <authorList>
            <person name="Han X.L."/>
            <person name="Wang Q."/>
            <person name="Lu T."/>
        </authorList>
    </citation>
    <scope>NUCLEOTIDE SEQUENCE [LARGE SCALE GENOMIC DNA]</scope>
    <source>
        <strain evidence="2 3">WQ 127069</strain>
    </source>
</reference>
<evidence type="ECO:0000313" key="3">
    <source>
        <dbReference type="Proteomes" id="UP001652445"/>
    </source>
</evidence>
<name>A0ABT2UTN9_9BACL</name>
<feature type="region of interest" description="Disordered" evidence="1">
    <location>
        <begin position="1"/>
        <end position="33"/>
    </location>
</feature>
<protein>
    <submittedName>
        <fullName evidence="2">Uncharacterized protein</fullName>
    </submittedName>
</protein>
<accession>A0ABT2UTN9</accession>
<comment type="caution">
    <text evidence="2">The sequence shown here is derived from an EMBL/GenBank/DDBJ whole genome shotgun (WGS) entry which is preliminary data.</text>
</comment>
<keyword evidence="3" id="KW-1185">Reference proteome</keyword>
<dbReference type="RefSeq" id="WP_262688684.1">
    <property type="nucleotide sequence ID" value="NZ_JAOQIO010000124.1"/>
</dbReference>
<sequence length="88" mass="9417">MKEKDVIDPAPPEETTTTANDAPPEASIEEQEPVEATIQSVTLQGWEAARIGKHSAHIDKGLIVNFVDGKAIVSNAVADRLREAGVIE</sequence>
<gene>
    <name evidence="2" type="ORF">OB236_38350</name>
</gene>
<evidence type="ECO:0000256" key="1">
    <source>
        <dbReference type="SAM" id="MobiDB-lite"/>
    </source>
</evidence>
<feature type="compositionally biased region" description="Low complexity" evidence="1">
    <location>
        <begin position="13"/>
        <end position="26"/>
    </location>
</feature>
<dbReference type="Proteomes" id="UP001652445">
    <property type="component" value="Unassembled WGS sequence"/>
</dbReference>
<organism evidence="2 3">
    <name type="scientific">Paenibacillus baimaensis</name>
    <dbReference type="NCBI Taxonomy" id="2982185"/>
    <lineage>
        <taxon>Bacteria</taxon>
        <taxon>Bacillati</taxon>
        <taxon>Bacillota</taxon>
        <taxon>Bacilli</taxon>
        <taxon>Bacillales</taxon>
        <taxon>Paenibacillaceae</taxon>
        <taxon>Paenibacillus</taxon>
    </lineage>
</organism>